<name>A0A0V0GWL5_SOLCH</name>
<dbReference type="AlphaFoldDB" id="A0A0V0GWL5"/>
<dbReference type="EMBL" id="GEDG01029431">
    <property type="protein sequence ID" value="JAP12549.1"/>
    <property type="molecule type" value="Transcribed_RNA"/>
</dbReference>
<reference evidence="1" key="1">
    <citation type="submission" date="2015-12" db="EMBL/GenBank/DDBJ databases">
        <title>Gene expression during late stages of embryo sac development: a critical building block for successful pollen-pistil interactions.</title>
        <authorList>
            <person name="Liu Y."/>
            <person name="Joly V."/>
            <person name="Sabar M."/>
            <person name="Matton D.P."/>
        </authorList>
    </citation>
    <scope>NUCLEOTIDE SEQUENCE</scope>
</reference>
<sequence>MEGLIPLVCKTFKRNKTIRKYKSLSSETNNINNIEDFYPEYTNRKDYDYGVENYPEYRRTQSVRAPEKSVYYTQKDKQLVRFTSHRMFSCVTGA</sequence>
<evidence type="ECO:0000313" key="1">
    <source>
        <dbReference type="EMBL" id="JAP12549.1"/>
    </source>
</evidence>
<organism evidence="1">
    <name type="scientific">Solanum chacoense</name>
    <name type="common">Chaco potato</name>
    <dbReference type="NCBI Taxonomy" id="4108"/>
    <lineage>
        <taxon>Eukaryota</taxon>
        <taxon>Viridiplantae</taxon>
        <taxon>Streptophyta</taxon>
        <taxon>Embryophyta</taxon>
        <taxon>Tracheophyta</taxon>
        <taxon>Spermatophyta</taxon>
        <taxon>Magnoliopsida</taxon>
        <taxon>eudicotyledons</taxon>
        <taxon>Gunneridae</taxon>
        <taxon>Pentapetalae</taxon>
        <taxon>asterids</taxon>
        <taxon>lamiids</taxon>
        <taxon>Solanales</taxon>
        <taxon>Solanaceae</taxon>
        <taxon>Solanoideae</taxon>
        <taxon>Solaneae</taxon>
        <taxon>Solanum</taxon>
    </lineage>
</organism>
<dbReference type="PANTHER" id="PTHR35485">
    <property type="entry name" value="OS01G0888900 PROTEIN"/>
    <property type="match status" value="1"/>
</dbReference>
<dbReference type="PANTHER" id="PTHR35485:SF8">
    <property type="match status" value="1"/>
</dbReference>
<proteinExistence type="predicted"/>
<protein>
    <submittedName>
        <fullName evidence="1">Putative ovule protein</fullName>
    </submittedName>
</protein>
<accession>A0A0V0GWL5</accession>